<evidence type="ECO:0000256" key="1">
    <source>
        <dbReference type="SAM" id="MobiDB-lite"/>
    </source>
</evidence>
<organism evidence="2 3">
    <name type="scientific">Mytilus galloprovincialis</name>
    <name type="common">Mediterranean mussel</name>
    <dbReference type="NCBI Taxonomy" id="29158"/>
    <lineage>
        <taxon>Eukaryota</taxon>
        <taxon>Metazoa</taxon>
        <taxon>Spiralia</taxon>
        <taxon>Lophotrochozoa</taxon>
        <taxon>Mollusca</taxon>
        <taxon>Bivalvia</taxon>
        <taxon>Autobranchia</taxon>
        <taxon>Pteriomorphia</taxon>
        <taxon>Mytilida</taxon>
        <taxon>Mytiloidea</taxon>
        <taxon>Mytilidae</taxon>
        <taxon>Mytilinae</taxon>
        <taxon>Mytilus</taxon>
    </lineage>
</organism>
<reference evidence="2" key="1">
    <citation type="submission" date="2018-11" db="EMBL/GenBank/DDBJ databases">
        <authorList>
            <person name="Alioto T."/>
            <person name="Alioto T."/>
        </authorList>
    </citation>
    <scope>NUCLEOTIDE SEQUENCE</scope>
</reference>
<accession>A0A8B6FMC2</accession>
<feature type="compositionally biased region" description="Polar residues" evidence="1">
    <location>
        <begin position="51"/>
        <end position="88"/>
    </location>
</feature>
<evidence type="ECO:0000313" key="3">
    <source>
        <dbReference type="Proteomes" id="UP000596742"/>
    </source>
</evidence>
<dbReference type="Proteomes" id="UP000596742">
    <property type="component" value="Unassembled WGS sequence"/>
</dbReference>
<evidence type="ECO:0000313" key="2">
    <source>
        <dbReference type="EMBL" id="VDI51892.1"/>
    </source>
</evidence>
<dbReference type="AlphaFoldDB" id="A0A8B6FMC2"/>
<feature type="region of interest" description="Disordered" evidence="1">
    <location>
        <begin position="46"/>
        <end position="91"/>
    </location>
</feature>
<dbReference type="EMBL" id="UYJE01007117">
    <property type="protein sequence ID" value="VDI51892.1"/>
    <property type="molecule type" value="Genomic_DNA"/>
</dbReference>
<gene>
    <name evidence="2" type="ORF">MGAL_10B079298</name>
</gene>
<comment type="caution">
    <text evidence="2">The sequence shown here is derived from an EMBL/GenBank/DDBJ whole genome shotgun (WGS) entry which is preliminary data.</text>
</comment>
<sequence>MPERSSTKNVSQMITILDINVQTKPSDFTDAVTTSVIRGLSHMTDTEDHSMSANNGQSHKSMSQTTVQEPQGNKNMNSGDDTVQSNLEGDSLRDKAVYKEKGVQENIVQKENLKKNKVHQVPVILNPLDKLSATSTLFMDSYKETFTPSPLPLYFYIAYQFIQALENKTERKESQSVPPTPDKKSLRCKLSWLTTSKAALASSRATQIGSFWSMDSAIDSNSMRALYSGETPGVKPLCRRF</sequence>
<name>A0A8B6FMC2_MYTGA</name>
<keyword evidence="3" id="KW-1185">Reference proteome</keyword>
<protein>
    <submittedName>
        <fullName evidence="2">Uncharacterized protein</fullName>
    </submittedName>
</protein>
<proteinExistence type="predicted"/>